<proteinExistence type="predicted"/>
<reference evidence="2" key="1">
    <citation type="submission" date="2014-09" db="EMBL/GenBank/DDBJ databases">
        <authorList>
            <person name="Magalhaes I.L.F."/>
            <person name="Oliveira U."/>
            <person name="Santos F.R."/>
            <person name="Vidigal T.H.D.A."/>
            <person name="Brescovit A.D."/>
            <person name="Santos A.J."/>
        </authorList>
    </citation>
    <scope>NUCLEOTIDE SEQUENCE</scope>
    <source>
        <tissue evidence="2">Shoot tissue taken approximately 20 cm above the soil surface</tissue>
    </source>
</reference>
<name>A0A0A9BSW6_ARUDO</name>
<dbReference type="EMBL" id="GBRH01231489">
    <property type="protein sequence ID" value="JAD66406.1"/>
    <property type="molecule type" value="Transcribed_RNA"/>
</dbReference>
<evidence type="ECO:0000313" key="2">
    <source>
        <dbReference type="EMBL" id="JAD66406.1"/>
    </source>
</evidence>
<feature type="region of interest" description="Disordered" evidence="1">
    <location>
        <begin position="1"/>
        <end position="20"/>
    </location>
</feature>
<organism evidence="2">
    <name type="scientific">Arundo donax</name>
    <name type="common">Giant reed</name>
    <name type="synonym">Donax arundinaceus</name>
    <dbReference type="NCBI Taxonomy" id="35708"/>
    <lineage>
        <taxon>Eukaryota</taxon>
        <taxon>Viridiplantae</taxon>
        <taxon>Streptophyta</taxon>
        <taxon>Embryophyta</taxon>
        <taxon>Tracheophyta</taxon>
        <taxon>Spermatophyta</taxon>
        <taxon>Magnoliopsida</taxon>
        <taxon>Liliopsida</taxon>
        <taxon>Poales</taxon>
        <taxon>Poaceae</taxon>
        <taxon>PACMAD clade</taxon>
        <taxon>Arundinoideae</taxon>
        <taxon>Arundineae</taxon>
        <taxon>Arundo</taxon>
    </lineage>
</organism>
<accession>A0A0A9BSW6</accession>
<protein>
    <submittedName>
        <fullName evidence="2">Uncharacterized protein</fullName>
    </submittedName>
</protein>
<reference evidence="2" key="2">
    <citation type="journal article" date="2015" name="Data Brief">
        <title>Shoot transcriptome of the giant reed, Arundo donax.</title>
        <authorList>
            <person name="Barrero R.A."/>
            <person name="Guerrero F.D."/>
            <person name="Moolhuijzen P."/>
            <person name="Goolsby J.A."/>
            <person name="Tidwell J."/>
            <person name="Bellgard S.E."/>
            <person name="Bellgard M.I."/>
        </authorList>
    </citation>
    <scope>NUCLEOTIDE SEQUENCE</scope>
    <source>
        <tissue evidence="2">Shoot tissue taken approximately 20 cm above the soil surface</tissue>
    </source>
</reference>
<dbReference type="AlphaFoldDB" id="A0A0A9BSW6"/>
<sequence length="20" mass="2138">MRSNLYSPVEGTCPNAVQDG</sequence>
<evidence type="ECO:0000256" key="1">
    <source>
        <dbReference type="SAM" id="MobiDB-lite"/>
    </source>
</evidence>